<keyword evidence="1" id="KW-0472">Membrane</keyword>
<sequence>MNNEYFKKFGFPQPMDDIREYWRDWKMGKITNQMLYDEQRAQRVVLLGVPDSEDMGLYGEVKDIKKLVKEINGTVKSDHTWIRAYRYAFYAVFAILATIVTGNRLGFW</sequence>
<name>A0A0F9R5E5_9ZZZZ</name>
<protein>
    <submittedName>
        <fullName evidence="2">Uncharacterized protein</fullName>
    </submittedName>
</protein>
<accession>A0A0F9R5E5</accession>
<gene>
    <name evidence="2" type="ORF">LCGC14_1014180</name>
</gene>
<comment type="caution">
    <text evidence="2">The sequence shown here is derived from an EMBL/GenBank/DDBJ whole genome shotgun (WGS) entry which is preliminary data.</text>
</comment>
<keyword evidence="1" id="KW-0812">Transmembrane</keyword>
<dbReference type="AlphaFoldDB" id="A0A0F9R5E5"/>
<feature type="transmembrane region" description="Helical" evidence="1">
    <location>
        <begin position="87"/>
        <end position="107"/>
    </location>
</feature>
<organism evidence="2">
    <name type="scientific">marine sediment metagenome</name>
    <dbReference type="NCBI Taxonomy" id="412755"/>
    <lineage>
        <taxon>unclassified sequences</taxon>
        <taxon>metagenomes</taxon>
        <taxon>ecological metagenomes</taxon>
    </lineage>
</organism>
<keyword evidence="1" id="KW-1133">Transmembrane helix</keyword>
<proteinExistence type="predicted"/>
<evidence type="ECO:0000256" key="1">
    <source>
        <dbReference type="SAM" id="Phobius"/>
    </source>
</evidence>
<reference evidence="2" key="1">
    <citation type="journal article" date="2015" name="Nature">
        <title>Complex archaea that bridge the gap between prokaryotes and eukaryotes.</title>
        <authorList>
            <person name="Spang A."/>
            <person name="Saw J.H."/>
            <person name="Jorgensen S.L."/>
            <person name="Zaremba-Niedzwiedzka K."/>
            <person name="Martijn J."/>
            <person name="Lind A.E."/>
            <person name="van Eijk R."/>
            <person name="Schleper C."/>
            <person name="Guy L."/>
            <person name="Ettema T.J."/>
        </authorList>
    </citation>
    <scope>NUCLEOTIDE SEQUENCE</scope>
</reference>
<dbReference type="EMBL" id="LAZR01004006">
    <property type="protein sequence ID" value="KKN12668.1"/>
    <property type="molecule type" value="Genomic_DNA"/>
</dbReference>
<evidence type="ECO:0000313" key="2">
    <source>
        <dbReference type="EMBL" id="KKN12668.1"/>
    </source>
</evidence>